<gene>
    <name evidence="2" type="ORF">FOZ63_009561</name>
</gene>
<feature type="region of interest" description="Disordered" evidence="1">
    <location>
        <begin position="208"/>
        <end position="243"/>
    </location>
</feature>
<comment type="caution">
    <text evidence="2">The sequence shown here is derived from an EMBL/GenBank/DDBJ whole genome shotgun (WGS) entry which is preliminary data.</text>
</comment>
<dbReference type="EMBL" id="JABANO010008171">
    <property type="protein sequence ID" value="KAF4748971.1"/>
    <property type="molecule type" value="Genomic_DNA"/>
</dbReference>
<evidence type="ECO:0000313" key="2">
    <source>
        <dbReference type="EMBL" id="KAF4748971.1"/>
    </source>
</evidence>
<evidence type="ECO:0000313" key="3">
    <source>
        <dbReference type="Proteomes" id="UP000553632"/>
    </source>
</evidence>
<organism evidence="2 3">
    <name type="scientific">Perkinsus olseni</name>
    <name type="common">Perkinsus atlanticus</name>
    <dbReference type="NCBI Taxonomy" id="32597"/>
    <lineage>
        <taxon>Eukaryota</taxon>
        <taxon>Sar</taxon>
        <taxon>Alveolata</taxon>
        <taxon>Perkinsozoa</taxon>
        <taxon>Perkinsea</taxon>
        <taxon>Perkinsida</taxon>
        <taxon>Perkinsidae</taxon>
        <taxon>Perkinsus</taxon>
    </lineage>
</organism>
<sequence>LRGSHSASTNTFEDVLGYYNSAKRVSSRGRLRSGFPTSKRMPRPASAGCLRVGSVKNLRRPVSAFSRGFGVGLNTGSVSAVGSEAKLVGDAVRGKSISRGQQEASRRPKSVVEFMRMHEAKHRRDEQRLAALIERTNHEAEFALLRKMTELNRVVELERQSGEAIVYKMLDGSRKGERVGCYVGAELVGKMSVDAFERKYKTLIKSKSEKSFPQGGTSQTTDSGNKSTMAKAQMSAAEQTERQNEIGKVLAHTMRLTAKLREQLRVGEGGGIRRCGSSVS</sequence>
<dbReference type="Proteomes" id="UP000553632">
    <property type="component" value="Unassembled WGS sequence"/>
</dbReference>
<protein>
    <submittedName>
        <fullName evidence="2">Uncharacterized protein</fullName>
    </submittedName>
</protein>
<name>A0A7J6TWH5_PEROL</name>
<keyword evidence="3" id="KW-1185">Reference proteome</keyword>
<proteinExistence type="predicted"/>
<accession>A0A7J6TWH5</accession>
<reference evidence="2 3" key="1">
    <citation type="submission" date="2020-04" db="EMBL/GenBank/DDBJ databases">
        <title>Perkinsus olseni comparative genomics.</title>
        <authorList>
            <person name="Bogema D.R."/>
        </authorList>
    </citation>
    <scope>NUCLEOTIDE SEQUENCE [LARGE SCALE GENOMIC DNA]</scope>
    <source>
        <strain evidence="2 3">ATCC PRA-207</strain>
    </source>
</reference>
<feature type="compositionally biased region" description="Polar residues" evidence="1">
    <location>
        <begin position="214"/>
        <end position="230"/>
    </location>
</feature>
<dbReference type="AlphaFoldDB" id="A0A7J6TWH5"/>
<evidence type="ECO:0000256" key="1">
    <source>
        <dbReference type="SAM" id="MobiDB-lite"/>
    </source>
</evidence>
<feature type="non-terminal residue" evidence="2">
    <location>
        <position position="280"/>
    </location>
</feature>
<feature type="region of interest" description="Disordered" evidence="1">
    <location>
        <begin position="27"/>
        <end position="46"/>
    </location>
</feature>